<protein>
    <recommendedName>
        <fullName evidence="2">DUF6268 domain-containing protein</fullName>
    </recommendedName>
</protein>
<name>A0ABY3KMP9_9FLAO</name>
<accession>A0ABY3KMP9</accession>
<dbReference type="Pfam" id="PF19783">
    <property type="entry name" value="DUF6268"/>
    <property type="match status" value="1"/>
</dbReference>
<feature type="chain" id="PRO_5045267294" description="DUF6268 domain-containing protein" evidence="1">
    <location>
        <begin position="24"/>
        <end position="293"/>
    </location>
</feature>
<evidence type="ECO:0000313" key="4">
    <source>
        <dbReference type="Proteomes" id="UP000321528"/>
    </source>
</evidence>
<evidence type="ECO:0000256" key="1">
    <source>
        <dbReference type="SAM" id="SignalP"/>
    </source>
</evidence>
<dbReference type="Proteomes" id="UP000321528">
    <property type="component" value="Unassembled WGS sequence"/>
</dbReference>
<dbReference type="InterPro" id="IPR046235">
    <property type="entry name" value="DUF6268"/>
</dbReference>
<feature type="signal peptide" evidence="1">
    <location>
        <begin position="1"/>
        <end position="23"/>
    </location>
</feature>
<reference evidence="3 4" key="1">
    <citation type="submission" date="2019-07" db="EMBL/GenBank/DDBJ databases">
        <title>Draft genome of two Muricauda strains isolated from deep sea.</title>
        <authorList>
            <person name="Sun C."/>
        </authorList>
    </citation>
    <scope>NUCLEOTIDE SEQUENCE [LARGE SCALE GENOMIC DNA]</scope>
    <source>
        <strain evidence="3 4">NH166</strain>
    </source>
</reference>
<organism evidence="3 4">
    <name type="scientific">Flagellimonas aequoris</name>
    <dbReference type="NCBI Taxonomy" id="2306997"/>
    <lineage>
        <taxon>Bacteria</taxon>
        <taxon>Pseudomonadati</taxon>
        <taxon>Bacteroidota</taxon>
        <taxon>Flavobacteriia</taxon>
        <taxon>Flavobacteriales</taxon>
        <taxon>Flavobacteriaceae</taxon>
        <taxon>Flagellimonas</taxon>
    </lineage>
</organism>
<proteinExistence type="predicted"/>
<dbReference type="RefSeq" id="WP_147378622.1">
    <property type="nucleotide sequence ID" value="NZ_QXFJ01000031.1"/>
</dbReference>
<keyword evidence="4" id="KW-1185">Reference proteome</keyword>
<dbReference type="EMBL" id="VNWL01000030">
    <property type="protein sequence ID" value="TXJ99439.1"/>
    <property type="molecule type" value="Genomic_DNA"/>
</dbReference>
<evidence type="ECO:0000259" key="2">
    <source>
        <dbReference type="Pfam" id="PF19783"/>
    </source>
</evidence>
<keyword evidence="1" id="KW-0732">Signal</keyword>
<gene>
    <name evidence="3" type="ORF">FQ019_18770</name>
</gene>
<evidence type="ECO:0000313" key="3">
    <source>
        <dbReference type="EMBL" id="TXJ99439.1"/>
    </source>
</evidence>
<feature type="domain" description="DUF6268" evidence="2">
    <location>
        <begin position="98"/>
        <end position="248"/>
    </location>
</feature>
<sequence length="293" mass="33292">MNRNLYRSLVIILLSFSSLKSFGQEKSPFYIKYSHTPIEEVDGGHISQLEAQLLLPIHRGITFSLATGIAPEVMYLENFPMDIGNRVYGLGIPVGGKLKLNDRDEMFLATKMVLSSDLEDISTEDFTFAVGIGLHRKFSENLTLGLGLGYSHQFFGNQLIPLFDFDYQISEKLHFYGRFPIQGTLAWNLGGRSTSGLEWNLGADSYRLSEETHNSEYLQYRHFNGTVFYSHRLYKNWHVKVSGGIAGQKYQWFNDSDSGGWTIVTIPLSDQPEPIEELKNNGPFIQIGFLYSF</sequence>
<comment type="caution">
    <text evidence="3">The sequence shown here is derived from an EMBL/GenBank/DDBJ whole genome shotgun (WGS) entry which is preliminary data.</text>
</comment>